<dbReference type="EMBL" id="JACGCM010002329">
    <property type="protein sequence ID" value="KAF6141257.1"/>
    <property type="molecule type" value="Genomic_DNA"/>
</dbReference>
<proteinExistence type="predicted"/>
<reference evidence="1 2" key="1">
    <citation type="journal article" date="2020" name="IScience">
        <title>Genome Sequencing of the Endangered Kingdonia uniflora (Circaeasteraceae, Ranunculales) Reveals Potential Mechanisms of Evolutionary Specialization.</title>
        <authorList>
            <person name="Sun Y."/>
            <person name="Deng T."/>
            <person name="Zhang A."/>
            <person name="Moore M.J."/>
            <person name="Landis J.B."/>
            <person name="Lin N."/>
            <person name="Zhang H."/>
            <person name="Zhang X."/>
            <person name="Huang J."/>
            <person name="Zhang X."/>
            <person name="Sun H."/>
            <person name="Wang H."/>
        </authorList>
    </citation>
    <scope>NUCLEOTIDE SEQUENCE [LARGE SCALE GENOMIC DNA]</scope>
    <source>
        <strain evidence="1">TB1705</strain>
        <tissue evidence="1">Leaf</tissue>
    </source>
</reference>
<gene>
    <name evidence="1" type="ORF">GIB67_024341</name>
</gene>
<sequence length="240" mass="28271">MFMESRTKHAKKIGRNIVKFHFWRIPKAFTNEEYNQLLTHLDEHNKSAAEWIKASNPNTWATSKFIGETYGHITSNMAETFNQWILKARFLPIFAMLESIRILLMKLFCERRDEALHINKEVRPYTEAKIAEAVKQSKDYNVYTVSNIAYEVRDANNWRLRVDLSSNTCKCLGWQKLCLPLTGFTSWIHLRKYNTTCKRRRVGRPKVKRRRSEAKEKRVMHCSICKESGHTKKRCGEAPS</sequence>
<keyword evidence="2" id="KW-1185">Reference proteome</keyword>
<dbReference type="AlphaFoldDB" id="A0A7J7LF52"/>
<organism evidence="1 2">
    <name type="scientific">Kingdonia uniflora</name>
    <dbReference type="NCBI Taxonomy" id="39325"/>
    <lineage>
        <taxon>Eukaryota</taxon>
        <taxon>Viridiplantae</taxon>
        <taxon>Streptophyta</taxon>
        <taxon>Embryophyta</taxon>
        <taxon>Tracheophyta</taxon>
        <taxon>Spermatophyta</taxon>
        <taxon>Magnoliopsida</taxon>
        <taxon>Ranunculales</taxon>
        <taxon>Circaeasteraceae</taxon>
        <taxon>Kingdonia</taxon>
    </lineage>
</organism>
<dbReference type="Proteomes" id="UP000541444">
    <property type="component" value="Unassembled WGS sequence"/>
</dbReference>
<comment type="caution">
    <text evidence="1">The sequence shown here is derived from an EMBL/GenBank/DDBJ whole genome shotgun (WGS) entry which is preliminary data.</text>
</comment>
<dbReference type="PANTHER" id="PTHR31973:SF187">
    <property type="entry name" value="MUTATOR TRANSPOSASE MUDRA PROTEIN"/>
    <property type="match status" value="1"/>
</dbReference>
<accession>A0A7J7LF52</accession>
<name>A0A7J7LF52_9MAGN</name>
<dbReference type="PANTHER" id="PTHR31973">
    <property type="entry name" value="POLYPROTEIN, PUTATIVE-RELATED"/>
    <property type="match status" value="1"/>
</dbReference>
<evidence type="ECO:0000313" key="2">
    <source>
        <dbReference type="Proteomes" id="UP000541444"/>
    </source>
</evidence>
<dbReference type="OrthoDB" id="1895098at2759"/>
<evidence type="ECO:0000313" key="1">
    <source>
        <dbReference type="EMBL" id="KAF6141257.1"/>
    </source>
</evidence>
<protein>
    <submittedName>
        <fullName evidence="1">Uncharacterized protein</fullName>
    </submittedName>
</protein>